<dbReference type="PANTHER" id="PTHR37577">
    <property type="entry name" value="INTEGRAL MEMBRANE PROTEIN"/>
    <property type="match status" value="1"/>
</dbReference>
<keyword evidence="4" id="KW-1185">Reference proteome</keyword>
<feature type="transmembrane region" description="Helical" evidence="2">
    <location>
        <begin position="372"/>
        <end position="390"/>
    </location>
</feature>
<proteinExistence type="predicted"/>
<keyword evidence="2" id="KW-0472">Membrane</keyword>
<name>A0ABR2IE94_9PEZI</name>
<feature type="transmembrane region" description="Helical" evidence="2">
    <location>
        <begin position="169"/>
        <end position="190"/>
    </location>
</feature>
<feature type="compositionally biased region" description="Low complexity" evidence="1">
    <location>
        <begin position="613"/>
        <end position="623"/>
    </location>
</feature>
<comment type="caution">
    <text evidence="3">The sequence shown here is derived from an EMBL/GenBank/DDBJ whole genome shotgun (WGS) entry which is preliminary data.</text>
</comment>
<organism evidence="3 4">
    <name type="scientific">Apiospora arundinis</name>
    <dbReference type="NCBI Taxonomy" id="335852"/>
    <lineage>
        <taxon>Eukaryota</taxon>
        <taxon>Fungi</taxon>
        <taxon>Dikarya</taxon>
        <taxon>Ascomycota</taxon>
        <taxon>Pezizomycotina</taxon>
        <taxon>Sordariomycetes</taxon>
        <taxon>Xylariomycetidae</taxon>
        <taxon>Amphisphaeriales</taxon>
        <taxon>Apiosporaceae</taxon>
        <taxon>Apiospora</taxon>
    </lineage>
</organism>
<dbReference type="Proteomes" id="UP001390339">
    <property type="component" value="Unassembled WGS sequence"/>
</dbReference>
<dbReference type="EMBL" id="JAPCWZ010000005">
    <property type="protein sequence ID" value="KAK8861899.1"/>
    <property type="molecule type" value="Genomic_DNA"/>
</dbReference>
<feature type="compositionally biased region" description="Polar residues" evidence="1">
    <location>
        <begin position="475"/>
        <end position="504"/>
    </location>
</feature>
<keyword evidence="2" id="KW-1133">Transmembrane helix</keyword>
<feature type="region of interest" description="Disordered" evidence="1">
    <location>
        <begin position="446"/>
        <end position="623"/>
    </location>
</feature>
<feature type="transmembrane region" description="Helical" evidence="2">
    <location>
        <begin position="49"/>
        <end position="75"/>
    </location>
</feature>
<keyword evidence="2" id="KW-0812">Transmembrane</keyword>
<evidence type="ECO:0000256" key="1">
    <source>
        <dbReference type="SAM" id="MobiDB-lite"/>
    </source>
</evidence>
<feature type="transmembrane region" description="Helical" evidence="2">
    <location>
        <begin position="261"/>
        <end position="280"/>
    </location>
</feature>
<dbReference type="PANTHER" id="PTHR37577:SF1">
    <property type="entry name" value="INTEGRAL MEMBRANE PROTEIN"/>
    <property type="match status" value="1"/>
</dbReference>
<sequence length="623" mass="67192">MGAYVSVYECESHYNVTINCEHSDYDNETDTYRTIGGHEPGSFPGNPDVAGIGIVGVFVATTCFALFISALDVLWQTLKTCGYKKTRSEAEKLSQPDRVSVSNILQSMVLSCSDQQVFTGAAYALTLRYWQGCTISAYHYNVVANMMLLSCATHLMSVTIVRHYWRYPVLAAIRVACITGVFIVTGLLMVNQNADDRSDLLFPTNIPEANTTTSLLFLPAACFESARSPFAATFRNTTANADAFFLKTLRHSTPGNKLHGWNWYIVLLLFYLVAGAAEIIRCVRRAGEHHTGWRGRTHRRLSRVFKPQSGLRKTASYGYLLYLSAGIGVSSTAMGKSVVYIFGLRDWVDRSGWVEDDNGINPENEWRSFGQLVPIFMTAMVVFAFVQLLSERLTQNRKHKQDEKAARNGTTVFYNDPSQQYSLLNNNNNMPSDGKADTAYWGASQIASPPVGQSPGAVQLFPSPRASSGSGSGSNTSTPRASRNANSTGSTPQLPGLDLQNTSPLLGHGSSIVSPPQSVMAAATAATPPRPLTSRYSSGYFANAGPSPEAADPVSPPSPTPGAISRPPSGTYVSLAQQERGSSAGGSPGSQLQQQSRGASGGSWSASEERQTSGGSWRSSRGG</sequence>
<feature type="compositionally biased region" description="Polar residues" evidence="1">
    <location>
        <begin position="571"/>
        <end position="580"/>
    </location>
</feature>
<feature type="compositionally biased region" description="Polar residues" evidence="1">
    <location>
        <begin position="408"/>
        <end position="422"/>
    </location>
</feature>
<feature type="compositionally biased region" description="Low complexity" evidence="1">
    <location>
        <begin position="589"/>
        <end position="606"/>
    </location>
</feature>
<reference evidence="3 4" key="1">
    <citation type="journal article" date="2024" name="IMA Fungus">
        <title>Apiospora arundinis, a panoply of carbohydrate-active enzymes and secondary metabolites.</title>
        <authorList>
            <person name="Sorensen T."/>
            <person name="Petersen C."/>
            <person name="Muurmann A.T."/>
            <person name="Christiansen J.V."/>
            <person name="Brundto M.L."/>
            <person name="Overgaard C.K."/>
            <person name="Boysen A.T."/>
            <person name="Wollenberg R.D."/>
            <person name="Larsen T.O."/>
            <person name="Sorensen J.L."/>
            <person name="Nielsen K.L."/>
            <person name="Sondergaard T.E."/>
        </authorList>
    </citation>
    <scope>NUCLEOTIDE SEQUENCE [LARGE SCALE GENOMIC DNA]</scope>
    <source>
        <strain evidence="3 4">AAU 773</strain>
    </source>
</reference>
<gene>
    <name evidence="3" type="ORF">PGQ11_008134</name>
</gene>
<feature type="transmembrane region" description="Helical" evidence="2">
    <location>
        <begin position="319"/>
        <end position="343"/>
    </location>
</feature>
<feature type="region of interest" description="Disordered" evidence="1">
    <location>
        <begin position="396"/>
        <end position="429"/>
    </location>
</feature>
<accession>A0ABR2IE94</accession>
<protein>
    <submittedName>
        <fullName evidence="3">Uncharacterized protein</fullName>
    </submittedName>
</protein>
<dbReference type="InterPro" id="IPR053018">
    <property type="entry name" value="Elsinochrome_Biosynth-Asso"/>
</dbReference>
<evidence type="ECO:0000313" key="3">
    <source>
        <dbReference type="EMBL" id="KAK8861899.1"/>
    </source>
</evidence>
<evidence type="ECO:0000256" key="2">
    <source>
        <dbReference type="SAM" id="Phobius"/>
    </source>
</evidence>
<evidence type="ECO:0000313" key="4">
    <source>
        <dbReference type="Proteomes" id="UP001390339"/>
    </source>
</evidence>